<evidence type="ECO:0000259" key="3">
    <source>
        <dbReference type="PROSITE" id="PS51635"/>
    </source>
</evidence>
<dbReference type="Pfam" id="PF01734">
    <property type="entry name" value="Patatin"/>
    <property type="match status" value="1"/>
</dbReference>
<dbReference type="Gene3D" id="3.40.1090.10">
    <property type="entry name" value="Cytosolic phospholipase A2 catalytic domain"/>
    <property type="match status" value="1"/>
</dbReference>
<feature type="domain" description="PNPLA" evidence="3">
    <location>
        <begin position="1"/>
        <end position="139"/>
    </location>
</feature>
<dbReference type="InterPro" id="IPR002641">
    <property type="entry name" value="PNPLA_dom"/>
</dbReference>
<evidence type="ECO:0000313" key="5">
    <source>
        <dbReference type="Proteomes" id="UP000042958"/>
    </source>
</evidence>
<dbReference type="CDD" id="cd07199">
    <property type="entry name" value="Pat17_PNPLA8_PNPLA9_like"/>
    <property type="match status" value="1"/>
</dbReference>
<evidence type="ECO:0000313" key="4">
    <source>
        <dbReference type="EMBL" id="CEJ61854.1"/>
    </source>
</evidence>
<dbReference type="STRING" id="104259.A0A0F7TYQ6"/>
<dbReference type="OrthoDB" id="194358at2759"/>
<sequence length="271" mass="29413">MPFLLRWLHWISSAFNLFKGGRYDAQGLIEVLQDAVGPDRRIFDVSRASPVGCRVAVVASRTADGKACVIANYRGPGQRDPDAAYQFWTPGGELENPFLWQAAASSVAAPFYFSTQTLPGLGSLQDGGVRANNPLAIALRESSVIWPTAKKHDLLLSVGTGFSSPSARPLKSRFRKLHDGALPRMIQATLHSPCMDGAQGFAEALNYLPLSARSDVLRLDQAIPGPLPDLDDITQLPMLSSLAFTVSDELGGEISNWDGRAFRQRGPPRLL</sequence>
<dbReference type="PROSITE" id="PS51635">
    <property type="entry name" value="PNPLA"/>
    <property type="match status" value="1"/>
</dbReference>
<dbReference type="GO" id="GO:0047499">
    <property type="term" value="F:calcium-independent phospholipase A2 activity"/>
    <property type="evidence" value="ECO:0007669"/>
    <property type="project" value="TreeGrafter"/>
</dbReference>
<dbReference type="AlphaFoldDB" id="A0A0F7TYQ6"/>
<accession>A0A0F7TYQ6</accession>
<name>A0A0F7TYQ6_PENBI</name>
<proteinExistence type="predicted"/>
<dbReference type="Proteomes" id="UP000042958">
    <property type="component" value="Unassembled WGS sequence"/>
</dbReference>
<dbReference type="GO" id="GO:0046486">
    <property type="term" value="P:glycerolipid metabolic process"/>
    <property type="evidence" value="ECO:0007669"/>
    <property type="project" value="UniProtKB-ARBA"/>
</dbReference>
<dbReference type="GO" id="GO:0016020">
    <property type="term" value="C:membrane"/>
    <property type="evidence" value="ECO:0007669"/>
    <property type="project" value="TreeGrafter"/>
</dbReference>
<organism evidence="4 5">
    <name type="scientific">Penicillium brasilianum</name>
    <dbReference type="NCBI Taxonomy" id="104259"/>
    <lineage>
        <taxon>Eukaryota</taxon>
        <taxon>Fungi</taxon>
        <taxon>Dikarya</taxon>
        <taxon>Ascomycota</taxon>
        <taxon>Pezizomycotina</taxon>
        <taxon>Eurotiomycetes</taxon>
        <taxon>Eurotiomycetidae</taxon>
        <taxon>Eurotiales</taxon>
        <taxon>Aspergillaceae</taxon>
        <taxon>Penicillium</taxon>
    </lineage>
</organism>
<dbReference type="PANTHER" id="PTHR24185">
    <property type="entry name" value="CALCIUM-INDEPENDENT PHOSPHOLIPASE A2-GAMMA"/>
    <property type="match status" value="1"/>
</dbReference>
<protein>
    <recommendedName>
        <fullName evidence="3">PNPLA domain-containing protein</fullName>
    </recommendedName>
</protein>
<dbReference type="InterPro" id="IPR016035">
    <property type="entry name" value="Acyl_Trfase/lysoPLipase"/>
</dbReference>
<dbReference type="SUPFAM" id="SSF52151">
    <property type="entry name" value="FabD/lysophospholipase-like"/>
    <property type="match status" value="1"/>
</dbReference>
<dbReference type="PANTHER" id="PTHR24185:SF8">
    <property type="entry name" value="PNPLA DOMAIN-CONTAINING PROTEIN"/>
    <property type="match status" value="1"/>
</dbReference>
<evidence type="ECO:0000256" key="1">
    <source>
        <dbReference type="ARBA" id="ARBA00023098"/>
    </source>
</evidence>
<keyword evidence="1" id="KW-0443">Lipid metabolism</keyword>
<reference evidence="5" key="1">
    <citation type="journal article" date="2015" name="Genome Announc.">
        <title>Draft genome sequence of the fungus Penicillium brasilianum MG11.</title>
        <authorList>
            <person name="Horn F."/>
            <person name="Linde J."/>
            <person name="Mattern D.J."/>
            <person name="Walther G."/>
            <person name="Guthke R."/>
            <person name="Brakhage A.A."/>
            <person name="Valiante V."/>
        </authorList>
    </citation>
    <scope>NUCLEOTIDE SEQUENCE [LARGE SCALE GENOMIC DNA]</scope>
    <source>
        <strain evidence="5">MG11</strain>
    </source>
</reference>
<keyword evidence="5" id="KW-1185">Reference proteome</keyword>
<evidence type="ECO:0000256" key="2">
    <source>
        <dbReference type="PROSITE-ProRule" id="PRU01161"/>
    </source>
</evidence>
<dbReference type="EMBL" id="CDHK01000012">
    <property type="protein sequence ID" value="CEJ61854.1"/>
    <property type="molecule type" value="Genomic_DNA"/>
</dbReference>
<dbReference type="GO" id="GO:0019369">
    <property type="term" value="P:arachidonate metabolic process"/>
    <property type="evidence" value="ECO:0007669"/>
    <property type="project" value="TreeGrafter"/>
</dbReference>
<comment type="caution">
    <text evidence="2">Lacks conserved residue(s) required for the propagation of feature annotation.</text>
</comment>
<feature type="short sequence motif" description="DGA/G" evidence="2">
    <location>
        <begin position="126"/>
        <end position="128"/>
    </location>
</feature>
<gene>
    <name evidence="4" type="ORF">PMG11_10371</name>
</gene>